<dbReference type="Proteomes" id="UP000292958">
    <property type="component" value="Unassembled WGS sequence"/>
</dbReference>
<evidence type="ECO:0000313" key="2">
    <source>
        <dbReference type="EMBL" id="RZU29027.1"/>
    </source>
</evidence>
<keyword evidence="1" id="KW-0732">Signal</keyword>
<accession>A0A4Q7XXD9</accession>
<dbReference type="AlphaFoldDB" id="A0A4Q7XXD9"/>
<dbReference type="InterPro" id="IPR011043">
    <property type="entry name" value="Gal_Oxase/kelch_b-propeller"/>
</dbReference>
<evidence type="ECO:0000313" key="3">
    <source>
        <dbReference type="Proteomes" id="UP000292958"/>
    </source>
</evidence>
<proteinExistence type="predicted"/>
<keyword evidence="3" id="KW-1185">Reference proteome</keyword>
<comment type="caution">
    <text evidence="2">The sequence shown here is derived from an EMBL/GenBank/DDBJ whole genome shotgun (WGS) entry which is preliminary data.</text>
</comment>
<reference evidence="2 3" key="1">
    <citation type="submission" date="2019-02" db="EMBL/GenBank/DDBJ databases">
        <title>Genomic Encyclopedia of Archaeal and Bacterial Type Strains, Phase II (KMG-II): from individual species to whole genera.</title>
        <authorList>
            <person name="Goeker M."/>
        </authorList>
    </citation>
    <scope>NUCLEOTIDE SEQUENCE [LARGE SCALE GENOMIC DNA]</scope>
    <source>
        <strain evidence="2 3">DSM 18101</strain>
    </source>
</reference>
<feature type="chain" id="PRO_5020539381" evidence="1">
    <location>
        <begin position="26"/>
        <end position="360"/>
    </location>
</feature>
<organism evidence="2 3">
    <name type="scientific">Edaphobacter modestus</name>
    <dbReference type="NCBI Taxonomy" id="388466"/>
    <lineage>
        <taxon>Bacteria</taxon>
        <taxon>Pseudomonadati</taxon>
        <taxon>Acidobacteriota</taxon>
        <taxon>Terriglobia</taxon>
        <taxon>Terriglobales</taxon>
        <taxon>Acidobacteriaceae</taxon>
        <taxon>Edaphobacter</taxon>
    </lineage>
</organism>
<evidence type="ECO:0000256" key="1">
    <source>
        <dbReference type="SAM" id="SignalP"/>
    </source>
</evidence>
<feature type="signal peptide" evidence="1">
    <location>
        <begin position="1"/>
        <end position="25"/>
    </location>
</feature>
<protein>
    <submittedName>
        <fullName evidence="2">Uncharacterized protein</fullName>
    </submittedName>
</protein>
<sequence length="360" mass="39438">MWTLRCFGAGLLLVPLFVSPTHSKAQTTAGNLNLAAPTKTAIYSDAITGPRSAAYFDHGYLIQLQHVTVKSGVSNIFVYDSLGKFVSNEAVLWPENTSSVWLSYAAVSDGRRLAASGQAHLTGQSVLNFIAIGDLGQSKFTYLDTGEYVAMQICFGPDGSIWAAGAAPAKRPNSMQERELGVLRHYSAKGELLGNYLKQRAQQTDFHNAWKRDSQIYLRGDHDEIVLFDGVGGHLYRYNLGSNALTTTEIRPRSESPDDNVTLLTGFGLTQDGRVFASRIGPGPRQSAARGLYVLQIDAKSATGTWEPIVGSMLARRDDIVTEPTIGSFLYLLGCEGDEVVYRTQQKVPFPVMLSWSKMW</sequence>
<gene>
    <name evidence="2" type="ORF">BDD14_6621</name>
</gene>
<name>A0A4Q7XXD9_9BACT</name>
<dbReference type="SUPFAM" id="SSF50965">
    <property type="entry name" value="Galactose oxidase, central domain"/>
    <property type="match status" value="1"/>
</dbReference>
<dbReference type="EMBL" id="SHKW01000008">
    <property type="protein sequence ID" value="RZU29027.1"/>
    <property type="molecule type" value="Genomic_DNA"/>
</dbReference>